<dbReference type="AlphaFoldDB" id="A0AAD2DI14"/>
<gene>
    <name evidence="1" type="ORF">FPE_LOCUS2165</name>
</gene>
<reference evidence="1" key="1">
    <citation type="submission" date="2023-05" db="EMBL/GenBank/DDBJ databases">
        <authorList>
            <person name="Huff M."/>
        </authorList>
    </citation>
    <scope>NUCLEOTIDE SEQUENCE</scope>
</reference>
<keyword evidence="2" id="KW-1185">Reference proteome</keyword>
<name>A0AAD2DI14_9LAMI</name>
<evidence type="ECO:0000313" key="1">
    <source>
        <dbReference type="EMBL" id="CAI9754734.1"/>
    </source>
</evidence>
<dbReference type="EMBL" id="OU503036">
    <property type="protein sequence ID" value="CAI9754734.1"/>
    <property type="molecule type" value="Genomic_DNA"/>
</dbReference>
<sequence length="180" mass="21686">MFHSFPWTLRWFKYGMEVESTGRKWWRRGWRDRTCWSTLRKPRRCCFQIHEEGGGIFVTPLNMNRPLTVMKALDMGWRAGLEDIADINECLERKAKANETNGDNKYGSETRMWIMRLPLPRKYILISRTVQWINAETALNHEWLHEVHFPNFKEFMLTFPAQHTKNRVNMKFFIMNLLDS</sequence>
<organism evidence="1 2">
    <name type="scientific">Fraxinus pennsylvanica</name>
    <dbReference type="NCBI Taxonomy" id="56036"/>
    <lineage>
        <taxon>Eukaryota</taxon>
        <taxon>Viridiplantae</taxon>
        <taxon>Streptophyta</taxon>
        <taxon>Embryophyta</taxon>
        <taxon>Tracheophyta</taxon>
        <taxon>Spermatophyta</taxon>
        <taxon>Magnoliopsida</taxon>
        <taxon>eudicotyledons</taxon>
        <taxon>Gunneridae</taxon>
        <taxon>Pentapetalae</taxon>
        <taxon>asterids</taxon>
        <taxon>lamiids</taxon>
        <taxon>Lamiales</taxon>
        <taxon>Oleaceae</taxon>
        <taxon>Oleeae</taxon>
        <taxon>Fraxinus</taxon>
    </lineage>
</organism>
<dbReference type="Proteomes" id="UP000834106">
    <property type="component" value="Chromosome 1"/>
</dbReference>
<protein>
    <submittedName>
        <fullName evidence="1">Uncharacterized protein</fullName>
    </submittedName>
</protein>
<proteinExistence type="predicted"/>
<accession>A0AAD2DI14</accession>
<evidence type="ECO:0000313" key="2">
    <source>
        <dbReference type="Proteomes" id="UP000834106"/>
    </source>
</evidence>